<gene>
    <name evidence="1" type="ORF">CHH67_16415</name>
</gene>
<proteinExistence type="predicted"/>
<accession>A0A268EPJ6</accession>
<comment type="caution">
    <text evidence="1">The sequence shown here is derived from an EMBL/GenBank/DDBJ whole genome shotgun (WGS) entry which is preliminary data.</text>
</comment>
<evidence type="ECO:0000313" key="2">
    <source>
        <dbReference type="Proteomes" id="UP000215596"/>
    </source>
</evidence>
<reference evidence="1 2" key="1">
    <citation type="submission" date="2017-07" db="EMBL/GenBank/DDBJ databases">
        <title>Isolation and whole genome analysis of endospore-forming bacteria from heroin.</title>
        <authorList>
            <person name="Kalinowski J."/>
            <person name="Ahrens B."/>
            <person name="Al-Dilaimi A."/>
            <person name="Winkler A."/>
            <person name="Wibberg D."/>
            <person name="Schleenbecker U."/>
            <person name="Ruckert C."/>
            <person name="Wolfel R."/>
            <person name="Grass G."/>
        </authorList>
    </citation>
    <scope>NUCLEOTIDE SEQUENCE [LARGE SCALE GENOMIC DNA]</scope>
    <source>
        <strain evidence="1 2">7537-G1</strain>
    </source>
</reference>
<dbReference type="Proteomes" id="UP000215596">
    <property type="component" value="Unassembled WGS sequence"/>
</dbReference>
<evidence type="ECO:0000313" key="1">
    <source>
        <dbReference type="EMBL" id="PAD75038.1"/>
    </source>
</evidence>
<name>A0A268EPJ6_9BACL</name>
<organism evidence="1 2">
    <name type="scientific">Paenibacillus campinasensis</name>
    <dbReference type="NCBI Taxonomy" id="66347"/>
    <lineage>
        <taxon>Bacteria</taxon>
        <taxon>Bacillati</taxon>
        <taxon>Bacillota</taxon>
        <taxon>Bacilli</taxon>
        <taxon>Bacillales</taxon>
        <taxon>Paenibacillaceae</taxon>
        <taxon>Paenibacillus</taxon>
    </lineage>
</organism>
<dbReference type="AlphaFoldDB" id="A0A268EPJ6"/>
<dbReference type="EMBL" id="NPBY01000048">
    <property type="protein sequence ID" value="PAD75038.1"/>
    <property type="molecule type" value="Genomic_DNA"/>
</dbReference>
<dbReference type="RefSeq" id="WP_095266289.1">
    <property type="nucleotide sequence ID" value="NZ_NPBY01000048.1"/>
</dbReference>
<protein>
    <submittedName>
        <fullName evidence="1">Uncharacterized protein</fullName>
    </submittedName>
</protein>
<dbReference type="OrthoDB" id="2677664at2"/>
<sequence>MPRNLEYVPYGYEPPATGSKGTLIYYDLFEPVELPLLEDAVKLMHRRSFSRLVLYPLHEETAKRMFKGKVRPFYKRERELEEWMMDKEGQSIVLESFESKRRKYTPMDTALRHLVDKYNGPYFVLLTGEMANAFASFSSFEDWIVKLRLILLSEPQYVHPRLEKYRHRWDLSEDERG</sequence>